<dbReference type="GO" id="GO:0008360">
    <property type="term" value="P:regulation of cell shape"/>
    <property type="evidence" value="ECO:0007669"/>
    <property type="project" value="UniProtKB-KW"/>
</dbReference>
<dbReference type="Gene3D" id="2.40.440.10">
    <property type="entry name" value="L,D-transpeptidase catalytic domain-like"/>
    <property type="match status" value="1"/>
</dbReference>
<evidence type="ECO:0000313" key="9">
    <source>
        <dbReference type="EMBL" id="QES26529.1"/>
    </source>
</evidence>
<dbReference type="SUPFAM" id="SSF141523">
    <property type="entry name" value="L,D-transpeptidase catalytic domain-like"/>
    <property type="match status" value="1"/>
</dbReference>
<protein>
    <recommendedName>
        <fullName evidence="8">L,D-TPase catalytic domain-containing protein</fullName>
    </recommendedName>
</protein>
<organism evidence="9 10">
    <name type="scientific">Streptomyces venezuelae</name>
    <dbReference type="NCBI Taxonomy" id="54571"/>
    <lineage>
        <taxon>Bacteria</taxon>
        <taxon>Bacillati</taxon>
        <taxon>Actinomycetota</taxon>
        <taxon>Actinomycetes</taxon>
        <taxon>Kitasatosporales</taxon>
        <taxon>Streptomycetaceae</taxon>
        <taxon>Streptomyces</taxon>
    </lineage>
</organism>
<dbReference type="UniPathway" id="UPA00219"/>
<accession>A0A5P2BDV1</accession>
<dbReference type="Pfam" id="PF03734">
    <property type="entry name" value="YkuD"/>
    <property type="match status" value="1"/>
</dbReference>
<keyword evidence="7" id="KW-1133">Transmembrane helix</keyword>
<gene>
    <name evidence="9" type="ORF">DEJ47_08655</name>
</gene>
<evidence type="ECO:0000259" key="8">
    <source>
        <dbReference type="Pfam" id="PF03734"/>
    </source>
</evidence>
<feature type="domain" description="L,D-TPase catalytic" evidence="8">
    <location>
        <begin position="89"/>
        <end position="204"/>
    </location>
</feature>
<dbReference type="Proteomes" id="UP000323046">
    <property type="component" value="Chromosome"/>
</dbReference>
<reference evidence="9 10" key="1">
    <citation type="submission" date="2018-05" db="EMBL/GenBank/DDBJ databases">
        <title>Streptomyces venezuelae.</title>
        <authorList>
            <person name="Kim W."/>
            <person name="Lee N."/>
            <person name="Cho B.-K."/>
        </authorList>
    </citation>
    <scope>NUCLEOTIDE SEQUENCE [LARGE SCALE GENOMIC DNA]</scope>
    <source>
        <strain evidence="9 10">ATCC 14583</strain>
    </source>
</reference>
<keyword evidence="2" id="KW-0808">Transferase</keyword>
<dbReference type="CDD" id="cd16913">
    <property type="entry name" value="YkuD_like"/>
    <property type="match status" value="1"/>
</dbReference>
<proteinExistence type="predicted"/>
<keyword evidence="4" id="KW-0573">Peptidoglycan synthesis</keyword>
<dbReference type="GO" id="GO:0016740">
    <property type="term" value="F:transferase activity"/>
    <property type="evidence" value="ECO:0007669"/>
    <property type="project" value="UniProtKB-KW"/>
</dbReference>
<name>A0A5P2BDV1_STRVZ</name>
<dbReference type="AlphaFoldDB" id="A0A5P2BDV1"/>
<dbReference type="EMBL" id="CP029193">
    <property type="protein sequence ID" value="QES26529.1"/>
    <property type="molecule type" value="Genomic_DNA"/>
</dbReference>
<dbReference type="GO" id="GO:0071555">
    <property type="term" value="P:cell wall organization"/>
    <property type="evidence" value="ECO:0007669"/>
    <property type="project" value="UniProtKB-KW"/>
</dbReference>
<evidence type="ECO:0000256" key="2">
    <source>
        <dbReference type="ARBA" id="ARBA00022679"/>
    </source>
</evidence>
<keyword evidence="3" id="KW-0133">Cell shape</keyword>
<dbReference type="InterPro" id="IPR005490">
    <property type="entry name" value="LD_TPept_cat_dom"/>
</dbReference>
<keyword evidence="7" id="KW-0472">Membrane</keyword>
<feature type="region of interest" description="Disordered" evidence="6">
    <location>
        <begin position="65"/>
        <end position="86"/>
    </location>
</feature>
<evidence type="ECO:0000256" key="6">
    <source>
        <dbReference type="SAM" id="MobiDB-lite"/>
    </source>
</evidence>
<feature type="transmembrane region" description="Helical" evidence="7">
    <location>
        <begin position="42"/>
        <end position="63"/>
    </location>
</feature>
<keyword evidence="5" id="KW-0961">Cell wall biogenesis/degradation</keyword>
<keyword evidence="7" id="KW-0812">Transmembrane</keyword>
<dbReference type="InterPro" id="IPR038063">
    <property type="entry name" value="Transpep_catalytic_dom"/>
</dbReference>
<evidence type="ECO:0000256" key="3">
    <source>
        <dbReference type="ARBA" id="ARBA00022960"/>
    </source>
</evidence>
<evidence type="ECO:0000313" key="10">
    <source>
        <dbReference type="Proteomes" id="UP000323046"/>
    </source>
</evidence>
<evidence type="ECO:0000256" key="1">
    <source>
        <dbReference type="ARBA" id="ARBA00004752"/>
    </source>
</evidence>
<evidence type="ECO:0000256" key="7">
    <source>
        <dbReference type="SAM" id="Phobius"/>
    </source>
</evidence>
<sequence>MAVSDDLTSALHGLAADHATPPPVPGAEIRRRAVVRGRRRRAAAAGVTLATAAVAVTVVAGLFTGSDDAPRPHRKPAPVATDSARAPAATVDLARHRMTLDGRELPVSAGTAAHPTPTGRMTVVATYPKKRLTAGNVGLDKYDLTLPWVVELRTPDGSTNYVVALTYNEKAPGDMDVTKGWIGLRVDDARTFHDSVEPGDVITVRTGASGG</sequence>
<dbReference type="GO" id="GO:0009252">
    <property type="term" value="P:peptidoglycan biosynthetic process"/>
    <property type="evidence" value="ECO:0007669"/>
    <property type="project" value="UniProtKB-UniPathway"/>
</dbReference>
<keyword evidence="10" id="KW-1185">Reference proteome</keyword>
<evidence type="ECO:0000256" key="5">
    <source>
        <dbReference type="ARBA" id="ARBA00023316"/>
    </source>
</evidence>
<evidence type="ECO:0000256" key="4">
    <source>
        <dbReference type="ARBA" id="ARBA00022984"/>
    </source>
</evidence>
<comment type="pathway">
    <text evidence="1">Cell wall biogenesis; peptidoglycan biosynthesis.</text>
</comment>